<feature type="compositionally biased region" description="Polar residues" evidence="1">
    <location>
        <begin position="1147"/>
        <end position="1158"/>
    </location>
</feature>
<feature type="compositionally biased region" description="Basic and acidic residues" evidence="1">
    <location>
        <begin position="589"/>
        <end position="602"/>
    </location>
</feature>
<feature type="compositionally biased region" description="Low complexity" evidence="1">
    <location>
        <begin position="728"/>
        <end position="744"/>
    </location>
</feature>
<name>A0A5C3EUU7_9BASI</name>
<feature type="compositionally biased region" description="Basic and acidic residues" evidence="1">
    <location>
        <begin position="753"/>
        <end position="767"/>
    </location>
</feature>
<gene>
    <name evidence="2" type="ORF">PSFLO_01565</name>
</gene>
<reference evidence="2 3" key="1">
    <citation type="submission" date="2018-03" db="EMBL/GenBank/DDBJ databases">
        <authorList>
            <person name="Guldener U."/>
        </authorList>
    </citation>
    <scope>NUCLEOTIDE SEQUENCE [LARGE SCALE GENOMIC DNA]</scope>
    <source>
        <strain evidence="2 3">DAOM196992</strain>
    </source>
</reference>
<feature type="compositionally biased region" description="Basic and acidic residues" evidence="1">
    <location>
        <begin position="970"/>
        <end position="986"/>
    </location>
</feature>
<sequence>MASPTELATNVKDARSRLVSHLQVLATGREGDATKKTPKKGAAESPGGHAAVQDAIKDLLERTTRCSLSAACVEKAQTALKERIPVWRQRHADDFCTFFVLLDNYIWLHVAVKEGDATVSSPGAASRKTRQIRYLVDFSQWAYSQLTDSIRGKRSEGQEKILSESFGWGPECEVCRQPRLTCEEAQLLCGHADSFKNTFMPFWVDLLDRTQPQPLQPYRKAHISLLTTSRDAFDARLQMIARIRDTVITSNRVRRSLPSLLDPHRLGSYLGQSTELAASIDLLEIAHYWSRELQADQKATFYETIFTSALRDELPQERVQLSPQAHATSAVPSVPGNVESLLLARELSQKASALTAVTFDTICEKIIGRIGELQLSRATADPSAELRHHATGRPQMFECPTAATMERAPEWLVPREQPPGSKRFHLWFSSTKLSIDVKDTYEVQRLLKSYADKAPGWHEKLQNVDSTDCVIAFEDIEDISVDSLTGAERRRHKPARRRARAARPRETLRASRAFSLAADYDMLTLVLVTTLPPCRYFHQAFRWRGGRSETPIALRPLEKVSAQHLDDSGYFSGSDLAAIGPTAPSFEAEGERQPHQDQRNGQRSDQLGAEQPGTRRDGEEATPTRDEATGDTASELMEQYIEFDDAASVAAGGNQKGSAVKERSPRQQTALAARPSGGAFPSVEKLGKHTLGPLPPQQMPSTPSSSLTTMGSEGSTTSLRRSSRLLERQSSPRASSPATSPTKPSRQKARSRLSPERRPAKRNHSDIEESAADFSASEPEATPSPSPPAKKRAKDRGATKFKGTSVVVSKAKKAAPKPKPAPATSTSRRKQTQAQAKAGASDKQSPESGAGGESSTSSEAAAKRSRSKKKAGSVGTTVPRKDHVASSAHPAVRSPSGTGSETDHAVSGAEHGQQRPSTRPQMGERSRKASEAGLHDGAEDDDMLDEADLALHDEAPSEPTAAKAAQEGFVEAHKKDREARGIRRSSDAVSGPKSDEAPWMTERHRRSIALLTSEAEPPRTTSPLQSEVGPEALRAEARAGGEAEEGEGRHSPTPFAAAAEAQFSDDLEYVEDIAVAPPPAVVDEERRPSSPSNEEAERGVEEPRIVEPPVLPRSVPVSPTRGLDDVAAAQSGPVALPTGAAREVEQPESNGQAKQSTPPAAPEAQSPRREVAQPSLPEAEATEMDQTRALPPWTSEAEMPIESQPQDSLSAAQLAALGRTVTKPMRSPPFGPPPAPRPVPPEPREVDSELIEFYEFRAFQQRKKRALDSLAAGRVTPERDGHFPDPASMSGPASRDRQTTSPTERLRRFEEHSSLVAHAQGDFEAYEAAHRETPGPAASPRRQGRSRTRLGTTRPTRPSTADRWKARSGTRTQAASSLGKRSSPEDDEAHEREVRTSPSPLAHAGDNRETSPGTASPDPALDALHQVKEALGSVTEVLCTNLREKISWSEDGAVRLLHQMFHEASRLLEETHTGSNAAKEMVQAILDSQAEAKRAIARVLDTSAASAGDARSPPTMQRVPHLLGALEGGATERSDMARKVVLPDKLFA</sequence>
<feature type="compositionally biased region" description="Low complexity" evidence="1">
    <location>
        <begin position="1349"/>
        <end position="1359"/>
    </location>
</feature>
<protein>
    <submittedName>
        <fullName evidence="2">Uncharacterized protein</fullName>
    </submittedName>
</protein>
<feature type="compositionally biased region" description="Basic and acidic residues" evidence="1">
    <location>
        <begin position="613"/>
        <end position="628"/>
    </location>
</feature>
<feature type="region of interest" description="Disordered" evidence="1">
    <location>
        <begin position="652"/>
        <end position="1244"/>
    </location>
</feature>
<organism evidence="2 3">
    <name type="scientific">Pseudozyma flocculosa</name>
    <dbReference type="NCBI Taxonomy" id="84751"/>
    <lineage>
        <taxon>Eukaryota</taxon>
        <taxon>Fungi</taxon>
        <taxon>Dikarya</taxon>
        <taxon>Basidiomycota</taxon>
        <taxon>Ustilaginomycotina</taxon>
        <taxon>Ustilaginomycetes</taxon>
        <taxon>Ustilaginales</taxon>
        <taxon>Ustilaginaceae</taxon>
        <taxon>Pseudozyma</taxon>
    </lineage>
</organism>
<evidence type="ECO:0000313" key="2">
    <source>
        <dbReference type="EMBL" id="SPO36094.1"/>
    </source>
</evidence>
<keyword evidence="3" id="KW-1185">Reference proteome</keyword>
<feature type="compositionally biased region" description="Pro residues" evidence="1">
    <location>
        <begin position="1226"/>
        <end position="1241"/>
    </location>
</feature>
<feature type="compositionally biased region" description="Basic and acidic residues" evidence="1">
    <location>
        <begin position="1095"/>
        <end position="1105"/>
    </location>
</feature>
<feature type="compositionally biased region" description="Low complexity" evidence="1">
    <location>
        <begin position="1203"/>
        <end position="1217"/>
    </location>
</feature>
<feature type="compositionally biased region" description="Basic and acidic residues" evidence="1">
    <location>
        <begin position="922"/>
        <end position="937"/>
    </location>
</feature>
<feature type="region of interest" description="Disordered" evidence="1">
    <location>
        <begin position="1264"/>
        <end position="1420"/>
    </location>
</feature>
<dbReference type="EMBL" id="OOIP01000003">
    <property type="protein sequence ID" value="SPO36094.1"/>
    <property type="molecule type" value="Genomic_DNA"/>
</dbReference>
<feature type="compositionally biased region" description="Low complexity" evidence="1">
    <location>
        <begin position="699"/>
        <end position="720"/>
    </location>
</feature>
<evidence type="ECO:0000256" key="1">
    <source>
        <dbReference type="SAM" id="MobiDB-lite"/>
    </source>
</evidence>
<feature type="compositionally biased region" description="Polar residues" evidence="1">
    <location>
        <begin position="1369"/>
        <end position="1380"/>
    </location>
</feature>
<accession>A0A5C3EUU7</accession>
<feature type="compositionally biased region" description="Basic and acidic residues" evidence="1">
    <location>
        <begin position="1294"/>
        <end position="1313"/>
    </location>
</feature>
<feature type="region of interest" description="Disordered" evidence="1">
    <location>
        <begin position="29"/>
        <end position="49"/>
    </location>
</feature>
<feature type="compositionally biased region" description="Basic and acidic residues" evidence="1">
    <location>
        <begin position="1033"/>
        <end position="1050"/>
    </location>
</feature>
<evidence type="ECO:0000313" key="3">
    <source>
        <dbReference type="Proteomes" id="UP000323386"/>
    </source>
</evidence>
<proteinExistence type="predicted"/>
<feature type="region of interest" description="Disordered" evidence="1">
    <location>
        <begin position="576"/>
        <end position="631"/>
    </location>
</feature>
<dbReference type="Proteomes" id="UP000323386">
    <property type="component" value="Unassembled WGS sequence"/>
</dbReference>
<feature type="compositionally biased region" description="Acidic residues" evidence="1">
    <location>
        <begin position="938"/>
        <end position="948"/>
    </location>
</feature>